<accession>A0A0H3G162</accession>
<dbReference type="EMBL" id="CP002824">
    <property type="protein sequence ID" value="AEG98914.1"/>
    <property type="molecule type" value="Genomic_DNA"/>
</dbReference>
<dbReference type="Gene3D" id="3.40.50.300">
    <property type="entry name" value="P-loop containing nucleotide triphosphate hydrolases"/>
    <property type="match status" value="1"/>
</dbReference>
<keyword evidence="2" id="KW-1185">Reference proteome</keyword>
<organism evidence="1 2">
    <name type="scientific">Klebsiella aerogenes (strain ATCC 13048 / DSM 30053 / CCUG 1429 / JCM 1235 / KCTC 2190 / NBRC 13534 / NCIMB 10102 / NCTC 10006 / CDC 819-56)</name>
    <name type="common">Enterobacter aerogenes</name>
    <dbReference type="NCBI Taxonomy" id="1028307"/>
    <lineage>
        <taxon>Bacteria</taxon>
        <taxon>Pseudomonadati</taxon>
        <taxon>Pseudomonadota</taxon>
        <taxon>Gammaproteobacteria</taxon>
        <taxon>Enterobacterales</taxon>
        <taxon>Enterobacteriaceae</taxon>
        <taxon>Klebsiella/Raoultella group</taxon>
        <taxon>Klebsiella</taxon>
    </lineage>
</organism>
<dbReference type="GeneID" id="93312188"/>
<dbReference type="SUPFAM" id="SSF52540">
    <property type="entry name" value="P-loop containing nucleoside triphosphate hydrolases"/>
    <property type="match status" value="1"/>
</dbReference>
<dbReference type="PATRIC" id="fig|1028307.3.peg.4002"/>
<evidence type="ECO:0008006" key="3">
    <source>
        <dbReference type="Google" id="ProtNLM"/>
    </source>
</evidence>
<dbReference type="RefSeq" id="WP_015366428.1">
    <property type="nucleotide sequence ID" value="NC_015663.1"/>
</dbReference>
<dbReference type="HOGENOM" id="CLU_092618_1_1_6"/>
<reference evidence="1 2" key="1">
    <citation type="journal article" date="2012" name="J. Bacteriol.">
        <title>Complete genome sequence of Enterobacter aerogenes KCTC 2190.</title>
        <authorList>
            <person name="Shin S.H."/>
            <person name="Kim S."/>
            <person name="Kim J.Y."/>
            <person name="Lee S."/>
            <person name="Um Y."/>
            <person name="Oh M.K."/>
            <person name="Kim Y.R."/>
            <person name="Lee J."/>
            <person name="Yang K.S."/>
        </authorList>
    </citation>
    <scope>NUCLEOTIDE SEQUENCE [LARGE SCALE GENOMIC DNA]</scope>
    <source>
        <strain evidence="1 2">KCTC 2190</strain>
    </source>
</reference>
<evidence type="ECO:0000313" key="2">
    <source>
        <dbReference type="Proteomes" id="UP000008881"/>
    </source>
</evidence>
<gene>
    <name evidence="1" type="ordered locus">EAE_20035</name>
</gene>
<dbReference type="PANTHER" id="PTHR37816:SF1">
    <property type="entry name" value="TOXIN"/>
    <property type="match status" value="1"/>
</dbReference>
<proteinExistence type="predicted"/>
<dbReference type="KEGG" id="eae:EAE_20035"/>
<dbReference type="AlphaFoldDB" id="A0A0H3G162"/>
<dbReference type="InterPro" id="IPR027417">
    <property type="entry name" value="P-loop_NTPase"/>
</dbReference>
<sequence>MKINVVGTSGVGKSTLAQRLAAALSLPYIELDRLYWRPEWEGAPDEEFFASIAQATASAGWVLDGNYNRSRAVKWRDIDLVVWVDYSFVRTLYQAIRRALSRAWHQQELWPGTGNRETFRRTFCNRDSIILWTMKTWRSNRQRYLADMHSAQYGHIRFVRLRNQRQTERFIAEIVHQQAMAGRVHI</sequence>
<protein>
    <recommendedName>
        <fullName evidence="3">Adenylate kinase</fullName>
    </recommendedName>
</protein>
<dbReference type="eggNOG" id="COG0563">
    <property type="taxonomic scope" value="Bacteria"/>
</dbReference>
<dbReference type="InterPro" id="IPR052922">
    <property type="entry name" value="Cytidylate_Kinase-2"/>
</dbReference>
<dbReference type="PANTHER" id="PTHR37816">
    <property type="entry name" value="YALI0E33011P"/>
    <property type="match status" value="1"/>
</dbReference>
<dbReference type="OrthoDB" id="5296079at2"/>
<dbReference type="Proteomes" id="UP000008881">
    <property type="component" value="Chromosome"/>
</dbReference>
<evidence type="ECO:0000313" key="1">
    <source>
        <dbReference type="EMBL" id="AEG98914.1"/>
    </source>
</evidence>
<name>A0A0H3G162_KLEAK</name>